<keyword evidence="5" id="KW-0524">Neurogenesis</keyword>
<dbReference type="InterPro" id="IPR018097">
    <property type="entry name" value="EGF_Ca-bd_CS"/>
</dbReference>
<dbReference type="PROSITE" id="PS01187">
    <property type="entry name" value="EGF_CA"/>
    <property type="match status" value="1"/>
</dbReference>
<evidence type="ECO:0000256" key="5">
    <source>
        <dbReference type="ARBA" id="ARBA00022902"/>
    </source>
</evidence>
<feature type="domain" description="EGF-like" evidence="11">
    <location>
        <begin position="316"/>
        <end position="353"/>
    </location>
</feature>
<evidence type="ECO:0000256" key="6">
    <source>
        <dbReference type="ARBA" id="ARBA00023157"/>
    </source>
</evidence>
<feature type="domain" description="Laminin G" evidence="10">
    <location>
        <begin position="404"/>
        <end position="577"/>
    </location>
</feature>
<keyword evidence="3" id="KW-0732">Signal</keyword>
<dbReference type="SMART" id="SM00179">
    <property type="entry name" value="EGF_CA"/>
    <property type="match status" value="5"/>
</dbReference>
<dbReference type="InterPro" id="IPR003591">
    <property type="entry name" value="Leu-rich_rpt_typical-subtyp"/>
</dbReference>
<dbReference type="CDD" id="cd00110">
    <property type="entry name" value="LamG"/>
    <property type="match status" value="1"/>
</dbReference>
<evidence type="ECO:0000313" key="12">
    <source>
        <dbReference type="EMBL" id="UYV78703.1"/>
    </source>
</evidence>
<dbReference type="SUPFAM" id="SSF57184">
    <property type="entry name" value="Growth factor receptor domain"/>
    <property type="match status" value="1"/>
</dbReference>
<feature type="domain" description="EGF-like" evidence="11">
    <location>
        <begin position="276"/>
        <end position="314"/>
    </location>
</feature>
<dbReference type="PANTHER" id="PTHR45836:SF4">
    <property type="entry name" value="PROTEIN SLIT"/>
    <property type="match status" value="1"/>
</dbReference>
<feature type="disulfide bond" evidence="8">
    <location>
        <begin position="264"/>
        <end position="273"/>
    </location>
</feature>
<dbReference type="InterPro" id="IPR013320">
    <property type="entry name" value="ConA-like_dom_sf"/>
</dbReference>
<dbReference type="InterPro" id="IPR000742">
    <property type="entry name" value="EGF"/>
</dbReference>
<dbReference type="Pfam" id="PF00008">
    <property type="entry name" value="EGF"/>
    <property type="match status" value="4"/>
</dbReference>
<dbReference type="InterPro" id="IPR001881">
    <property type="entry name" value="EGF-like_Ca-bd_dom"/>
</dbReference>
<evidence type="ECO:0000259" key="9">
    <source>
        <dbReference type="PROSITE" id="PS01225"/>
    </source>
</evidence>
<dbReference type="InterPro" id="IPR013032">
    <property type="entry name" value="EGF-like_CS"/>
</dbReference>
<dbReference type="SUPFAM" id="SSF49899">
    <property type="entry name" value="Concanavalin A-like lectins/glucanases"/>
    <property type="match status" value="1"/>
</dbReference>
<dbReference type="InterPro" id="IPR032675">
    <property type="entry name" value="LRR_dom_sf"/>
</dbReference>
<evidence type="ECO:0000259" key="10">
    <source>
        <dbReference type="PROSITE" id="PS50025"/>
    </source>
</evidence>
<dbReference type="InterPro" id="IPR000152">
    <property type="entry name" value="EGF-type_Asp/Asn_hydroxyl_site"/>
</dbReference>
<feature type="domain" description="EGF-like" evidence="11">
    <location>
        <begin position="199"/>
        <end position="236"/>
    </location>
</feature>
<evidence type="ECO:0000256" key="1">
    <source>
        <dbReference type="ARBA" id="ARBA00022536"/>
    </source>
</evidence>
<gene>
    <name evidence="12" type="ORF">LAZ67_16002492</name>
</gene>
<feature type="disulfide bond" evidence="8">
    <location>
        <begin position="392"/>
        <end position="401"/>
    </location>
</feature>
<dbReference type="SMART" id="SM00181">
    <property type="entry name" value="EGF"/>
    <property type="match status" value="7"/>
</dbReference>
<dbReference type="Gene3D" id="2.60.120.200">
    <property type="match status" value="1"/>
</dbReference>
<evidence type="ECO:0000259" key="11">
    <source>
        <dbReference type="PROSITE" id="PS50026"/>
    </source>
</evidence>
<dbReference type="Gene3D" id="2.10.25.10">
    <property type="entry name" value="Laminin"/>
    <property type="match status" value="7"/>
</dbReference>
<feature type="domain" description="EGF-like" evidence="11">
    <location>
        <begin position="161"/>
        <end position="197"/>
    </location>
</feature>
<dbReference type="PROSITE" id="PS01186">
    <property type="entry name" value="EGF_2"/>
    <property type="match status" value="5"/>
</dbReference>
<feature type="disulfide bond" evidence="8">
    <location>
        <begin position="168"/>
        <end position="185"/>
    </location>
</feature>
<proteinExistence type="predicted"/>
<comment type="caution">
    <text evidence="8">Lacks conserved residue(s) required for the propagation of feature annotation.</text>
</comment>
<feature type="domain" description="EGF-like" evidence="11">
    <location>
        <begin position="364"/>
        <end position="402"/>
    </location>
</feature>
<dbReference type="PROSITE" id="PS01225">
    <property type="entry name" value="CTCK_2"/>
    <property type="match status" value="1"/>
</dbReference>
<keyword evidence="7" id="KW-0325">Glycoprotein</keyword>
<dbReference type="PROSITE" id="PS51450">
    <property type="entry name" value="LRR"/>
    <property type="match status" value="1"/>
</dbReference>
<evidence type="ECO:0000256" key="4">
    <source>
        <dbReference type="ARBA" id="ARBA00022737"/>
    </source>
</evidence>
<dbReference type="SUPFAM" id="SSF57196">
    <property type="entry name" value="EGF/Laminin"/>
    <property type="match status" value="4"/>
</dbReference>
<feature type="domain" description="CTCK" evidence="9">
    <location>
        <begin position="623"/>
        <end position="694"/>
    </location>
</feature>
<dbReference type="InterPro" id="IPR006207">
    <property type="entry name" value="Cys_knot_C"/>
</dbReference>
<dbReference type="Proteomes" id="UP001235939">
    <property type="component" value="Chromosome 16"/>
</dbReference>
<feature type="disulfide bond" evidence="8">
    <location>
        <begin position="373"/>
        <end position="390"/>
    </location>
</feature>
<dbReference type="SUPFAM" id="SSF52058">
    <property type="entry name" value="L domain-like"/>
    <property type="match status" value="1"/>
</dbReference>
<evidence type="ECO:0000256" key="7">
    <source>
        <dbReference type="ARBA" id="ARBA00023180"/>
    </source>
</evidence>
<feature type="disulfide bond" evidence="8">
    <location>
        <begin position="585"/>
        <end position="595"/>
    </location>
</feature>
<dbReference type="SMART" id="SM00041">
    <property type="entry name" value="CT"/>
    <property type="match status" value="1"/>
</dbReference>
<dbReference type="PROSITE" id="PS00022">
    <property type="entry name" value="EGF_1"/>
    <property type="match status" value="7"/>
</dbReference>
<feature type="disulfide bond" evidence="8">
    <location>
        <begin position="608"/>
        <end position="617"/>
    </location>
</feature>
<dbReference type="EMBL" id="CP092878">
    <property type="protein sequence ID" value="UYV78703.1"/>
    <property type="molecule type" value="Genomic_DNA"/>
</dbReference>
<dbReference type="PROSITE" id="PS50025">
    <property type="entry name" value="LAM_G_DOMAIN"/>
    <property type="match status" value="1"/>
</dbReference>
<dbReference type="Gene3D" id="3.80.10.10">
    <property type="entry name" value="Ribonuclease Inhibitor"/>
    <property type="match status" value="1"/>
</dbReference>
<evidence type="ECO:0000256" key="3">
    <source>
        <dbReference type="ARBA" id="ARBA00022729"/>
    </source>
</evidence>
<evidence type="ECO:0000256" key="8">
    <source>
        <dbReference type="PROSITE-ProRule" id="PRU00076"/>
    </source>
</evidence>
<feature type="domain" description="EGF-like" evidence="11">
    <location>
        <begin position="238"/>
        <end position="274"/>
    </location>
</feature>
<reference evidence="12 13" key="1">
    <citation type="submission" date="2022-01" db="EMBL/GenBank/DDBJ databases">
        <title>A chromosomal length assembly of Cordylochernes scorpioides.</title>
        <authorList>
            <person name="Zeh D."/>
            <person name="Zeh J."/>
        </authorList>
    </citation>
    <scope>NUCLEOTIDE SEQUENCE [LARGE SCALE GENOMIC DNA]</scope>
    <source>
        <strain evidence="12">IN4F17</strain>
        <tissue evidence="12">Whole Body</tissue>
    </source>
</reference>
<dbReference type="SMART" id="SM00369">
    <property type="entry name" value="LRR_TYP"/>
    <property type="match status" value="1"/>
</dbReference>
<evidence type="ECO:0000313" key="13">
    <source>
        <dbReference type="Proteomes" id="UP001235939"/>
    </source>
</evidence>
<dbReference type="InterPro" id="IPR001611">
    <property type="entry name" value="Leu-rich_rpt"/>
</dbReference>
<protein>
    <submittedName>
        <fullName evidence="12">SLIT2</fullName>
    </submittedName>
</protein>
<keyword evidence="1 8" id="KW-0245">EGF-like domain</keyword>
<dbReference type="InterPro" id="IPR000483">
    <property type="entry name" value="Cys-rich_flank_reg_C"/>
</dbReference>
<keyword evidence="6 8" id="KW-1015">Disulfide bond</keyword>
<dbReference type="CDD" id="cd00054">
    <property type="entry name" value="EGF_CA"/>
    <property type="match status" value="5"/>
</dbReference>
<feature type="domain" description="EGF-like" evidence="11">
    <location>
        <begin position="581"/>
        <end position="618"/>
    </location>
</feature>
<organism evidence="12 13">
    <name type="scientific">Cordylochernes scorpioides</name>
    <dbReference type="NCBI Taxonomy" id="51811"/>
    <lineage>
        <taxon>Eukaryota</taxon>
        <taxon>Metazoa</taxon>
        <taxon>Ecdysozoa</taxon>
        <taxon>Arthropoda</taxon>
        <taxon>Chelicerata</taxon>
        <taxon>Arachnida</taxon>
        <taxon>Pseudoscorpiones</taxon>
        <taxon>Cheliferoidea</taxon>
        <taxon>Chernetidae</taxon>
        <taxon>Cordylochernes</taxon>
    </lineage>
</organism>
<dbReference type="SMART" id="SM00082">
    <property type="entry name" value="LRRCT"/>
    <property type="match status" value="1"/>
</dbReference>
<dbReference type="InterPro" id="IPR009030">
    <property type="entry name" value="Growth_fac_rcpt_cys_sf"/>
</dbReference>
<dbReference type="Pfam" id="PF12661">
    <property type="entry name" value="hEGF"/>
    <property type="match status" value="1"/>
</dbReference>
<name>A0ABY6LFN1_9ARAC</name>
<keyword evidence="2" id="KW-0433">Leucine-rich repeat</keyword>
<dbReference type="PROSITE" id="PS01185">
    <property type="entry name" value="CTCK_1"/>
    <property type="match status" value="1"/>
</dbReference>
<dbReference type="SMART" id="SM00282">
    <property type="entry name" value="LamG"/>
    <property type="match status" value="1"/>
</dbReference>
<dbReference type="Pfam" id="PF02210">
    <property type="entry name" value="Laminin_G_2"/>
    <property type="match status" value="1"/>
</dbReference>
<dbReference type="PANTHER" id="PTHR45836">
    <property type="entry name" value="SLIT HOMOLOG"/>
    <property type="match status" value="1"/>
</dbReference>
<feature type="disulfide bond" evidence="8">
    <location>
        <begin position="226"/>
        <end position="235"/>
    </location>
</feature>
<dbReference type="InterPro" id="IPR001791">
    <property type="entry name" value="Laminin_G"/>
</dbReference>
<dbReference type="PROSITE" id="PS50026">
    <property type="entry name" value="EGF_3"/>
    <property type="match status" value="7"/>
</dbReference>
<feature type="disulfide bond" evidence="8">
    <location>
        <begin position="304"/>
        <end position="313"/>
    </location>
</feature>
<dbReference type="PRINTS" id="PR00010">
    <property type="entry name" value="EGFBLOOD"/>
</dbReference>
<feature type="disulfide bond" evidence="8">
    <location>
        <begin position="187"/>
        <end position="196"/>
    </location>
</feature>
<dbReference type="Pfam" id="PF13855">
    <property type="entry name" value="LRR_8"/>
    <property type="match status" value="1"/>
</dbReference>
<accession>A0ABY6LFN1</accession>
<keyword evidence="4" id="KW-0677">Repeat</keyword>
<dbReference type="InterPro" id="IPR051355">
    <property type="entry name" value="Notch/Slit_guidance"/>
</dbReference>
<sequence>MLIILSYNKLQCIQVDSFNGLRSLRILSLHGNDLSMIPEGSFSDLASISHIALGANPLLCDCHLRWLAERIKKDFVEPGIARCAEPHAMRDRLLLSASASSFICTSQYQACPTFCTMRAVTSSLKTLDSAGHADNKSVFGPYKERDMCAEPPDTYILAKCDACYTFPCLNGGSCDSILHNRTFQCHCQPGYHGPRCQYAIDACYGGPCENGGICKVLEAGRFSCHCPAGFEGERCQTDVDECRAHKCQNNATCRDLVNGYSCECGPSYTGQYCEKKIEFCSKEMNPCKNGATCVNHGTHYSCECGPHHTGQNCTQNVDVCATHECQNGGTCLGQAGGSYECECPPGFGGGRCELVPEVAHLYPQTSPCQHHDCLHGECFQPAPGTADYICRCHPGFSGPRCEASASVTLRAGSYLEFAGPDFSEEVNVTLTFSTLVNHGVLLYTGGERHLAAELYRGRVRVSLDVGNPPPSTMFSFEEVADGMPHVVQLVLAGKNFTLRVDDGPARTIVNEGHRLYLEDPGSLFVGGVTPEKASVAVRHWQLWNVSSLIGCLSEVALNGVPLDPQRASHRQKVSPGCSDRGGAPCANHLCQRGTCVELGWRQDYECRCERGWSGPFCDQAPTCQREHYRDFHSEANGCKSLRKVKLTRCVGSCGTQCCQAAKTKRRHVRMGCPDGRIYQSHVELVRKCRCADTC</sequence>
<evidence type="ECO:0000256" key="2">
    <source>
        <dbReference type="ARBA" id="ARBA00022614"/>
    </source>
</evidence>
<feature type="disulfide bond" evidence="8">
    <location>
        <begin position="343"/>
        <end position="352"/>
    </location>
</feature>
<feature type="disulfide bond" evidence="8">
    <location>
        <begin position="368"/>
        <end position="378"/>
    </location>
</feature>
<dbReference type="PROSITE" id="PS00010">
    <property type="entry name" value="ASX_HYDROXYL"/>
    <property type="match status" value="2"/>
</dbReference>
<keyword evidence="13" id="KW-1185">Reference proteome</keyword>